<dbReference type="CDD" id="cd01518">
    <property type="entry name" value="RHOD_YceA"/>
    <property type="match status" value="1"/>
</dbReference>
<dbReference type="InterPro" id="IPR040503">
    <property type="entry name" value="TRHO_N"/>
</dbReference>
<dbReference type="SMART" id="SM00450">
    <property type="entry name" value="RHOD"/>
    <property type="match status" value="1"/>
</dbReference>
<dbReference type="HOGENOM" id="CLU_038878_0_0_5"/>
<comment type="function">
    <text evidence="1">Catalyzes oxygen-dependent 5-hydroxyuridine (ho5U) modification at position 34 in tRNAs.</text>
</comment>
<accession>Q1YFN9</accession>
<protein>
    <recommendedName>
        <fullName evidence="1">tRNA uridine(34) hydroxylase</fullName>
        <ecNumber evidence="1">1.14.-.-</ecNumber>
    </recommendedName>
    <alternativeName>
        <fullName evidence="1">tRNA hydroxylation protein O</fullName>
    </alternativeName>
</protein>
<comment type="similarity">
    <text evidence="1">Belongs to the TrhO family.</text>
</comment>
<dbReference type="NCBIfam" id="NF001136">
    <property type="entry name" value="PRK00142.1-4"/>
    <property type="match status" value="1"/>
</dbReference>
<feature type="domain" description="Rhodanese" evidence="2">
    <location>
        <begin position="122"/>
        <end position="216"/>
    </location>
</feature>
<dbReference type="Gene3D" id="3.40.250.10">
    <property type="entry name" value="Rhodanese-like domain"/>
    <property type="match status" value="1"/>
</dbReference>
<evidence type="ECO:0000259" key="2">
    <source>
        <dbReference type="PROSITE" id="PS50206"/>
    </source>
</evidence>
<keyword evidence="4" id="KW-1185">Reference proteome</keyword>
<dbReference type="Pfam" id="PF17773">
    <property type="entry name" value="UPF0176_N"/>
    <property type="match status" value="1"/>
</dbReference>
<gene>
    <name evidence="1" type="primary">trhO</name>
    <name evidence="3" type="ORF">SI859A1_03141</name>
</gene>
<reference evidence="3 4" key="1">
    <citation type="journal article" date="2008" name="Appl. Environ. Microbiol.">
        <title>Genomic insights into Mn(II) oxidation by the marine alphaproteobacterium Aurantimonas sp. strain SI85-9A1.</title>
        <authorList>
            <person name="Dick G.J."/>
            <person name="Podell S."/>
            <person name="Johnson H.A."/>
            <person name="Rivera-Espinoza Y."/>
            <person name="Bernier-Latmani R."/>
            <person name="McCarthy J.K."/>
            <person name="Torpey J.W."/>
            <person name="Clement B.G."/>
            <person name="Gaasterland T."/>
            <person name="Tebo B.M."/>
        </authorList>
    </citation>
    <scope>NUCLEOTIDE SEQUENCE [LARGE SCALE GENOMIC DNA]</scope>
    <source>
        <strain evidence="3 4">SI85-9A1</strain>
    </source>
</reference>
<dbReference type="InterPro" id="IPR020936">
    <property type="entry name" value="TrhO"/>
</dbReference>
<dbReference type="HAMAP" id="MF_00469">
    <property type="entry name" value="TrhO"/>
    <property type="match status" value="1"/>
</dbReference>
<dbReference type="BioCyc" id="AURANTIMONAS:SI859A1_03141-MONOMER"/>
<dbReference type="GO" id="GO:0016705">
    <property type="term" value="F:oxidoreductase activity, acting on paired donors, with incorporation or reduction of molecular oxygen"/>
    <property type="evidence" value="ECO:0007669"/>
    <property type="project" value="UniProtKB-UniRule"/>
</dbReference>
<evidence type="ECO:0000313" key="3">
    <source>
        <dbReference type="EMBL" id="EAS48934.1"/>
    </source>
</evidence>
<comment type="catalytic activity">
    <reaction evidence="1">
        <text>uridine(34) in tRNA + AH2 + O2 = 5-hydroxyuridine(34) in tRNA + A + H2O</text>
        <dbReference type="Rhea" id="RHEA:64224"/>
        <dbReference type="Rhea" id="RHEA-COMP:11727"/>
        <dbReference type="Rhea" id="RHEA-COMP:13381"/>
        <dbReference type="ChEBI" id="CHEBI:13193"/>
        <dbReference type="ChEBI" id="CHEBI:15377"/>
        <dbReference type="ChEBI" id="CHEBI:15379"/>
        <dbReference type="ChEBI" id="CHEBI:17499"/>
        <dbReference type="ChEBI" id="CHEBI:65315"/>
        <dbReference type="ChEBI" id="CHEBI:136877"/>
    </reaction>
</comment>
<organism evidence="3 4">
    <name type="scientific">Aurantimonas manganoxydans (strain ATCC BAA-1229 / DSM 21871 / SI85-9A1)</name>
    <dbReference type="NCBI Taxonomy" id="287752"/>
    <lineage>
        <taxon>Bacteria</taxon>
        <taxon>Pseudomonadati</taxon>
        <taxon>Pseudomonadota</taxon>
        <taxon>Alphaproteobacteria</taxon>
        <taxon>Hyphomicrobiales</taxon>
        <taxon>Aurantimonadaceae</taxon>
        <taxon>Aurantimonas</taxon>
    </lineage>
</organism>
<comment type="caution">
    <text evidence="3">The sequence shown here is derived from an EMBL/GenBank/DDBJ whole genome shotgun (WGS) entry which is preliminary data.</text>
</comment>
<dbReference type="OrthoDB" id="9778326at2"/>
<evidence type="ECO:0000313" key="4">
    <source>
        <dbReference type="Proteomes" id="UP000000321"/>
    </source>
</evidence>
<dbReference type="PROSITE" id="PS50206">
    <property type="entry name" value="RHODANESE_3"/>
    <property type="match status" value="1"/>
</dbReference>
<dbReference type="EMBL" id="AAPJ01000006">
    <property type="protein sequence ID" value="EAS48934.1"/>
    <property type="molecule type" value="Genomic_DNA"/>
</dbReference>
<dbReference type="GO" id="GO:0006400">
    <property type="term" value="P:tRNA modification"/>
    <property type="evidence" value="ECO:0007669"/>
    <property type="project" value="UniProtKB-UniRule"/>
</dbReference>
<dbReference type="Proteomes" id="UP000000321">
    <property type="component" value="Unassembled WGS sequence"/>
</dbReference>
<dbReference type="InterPro" id="IPR001763">
    <property type="entry name" value="Rhodanese-like_dom"/>
</dbReference>
<sequence length="295" mass="32373">MSLTVATFYRFVTLDDLPALKAELAALCADTGTRGTILIAPEGINGTLAGPQDGVATMVAHLDRRCGIGRGELKFSAAEDWPFARTKVRIRPEIITMRAPEADPSRRVGTYVAPSDWNALINDPEVLVLDTRNRYETKVGGFAGAVDPAIDSFTDFKAYVETALDPAEHRKVAMFCTGGIRCEKASAYMLSKGFESVFHLKGGILQYLEDVPREDSRWEGDCYVFDGRVAVGHGLARTDWTACYGCGQPLSPEERADPAFEEGVSCAHCIDRLSEEKAASLRERQRQIMRETGRG</sequence>
<keyword evidence="1" id="KW-0819">tRNA processing</keyword>
<dbReference type="PANTHER" id="PTHR43268">
    <property type="entry name" value="THIOSULFATE SULFURTRANSFERASE/RHODANESE-LIKE DOMAIN-CONTAINING PROTEIN 2"/>
    <property type="match status" value="1"/>
</dbReference>
<dbReference type="SUPFAM" id="SSF52821">
    <property type="entry name" value="Rhodanese/Cell cycle control phosphatase"/>
    <property type="match status" value="1"/>
</dbReference>
<dbReference type="AlphaFoldDB" id="Q1YFN9"/>
<dbReference type="RefSeq" id="WP_009210955.1">
    <property type="nucleotide sequence ID" value="NZ_BBWP01000004.1"/>
</dbReference>
<proteinExistence type="inferred from homology"/>
<dbReference type="EC" id="1.14.-.-" evidence="1"/>
<dbReference type="InterPro" id="IPR036873">
    <property type="entry name" value="Rhodanese-like_dom_sf"/>
</dbReference>
<dbReference type="Gene3D" id="3.30.70.100">
    <property type="match status" value="1"/>
</dbReference>
<dbReference type="Pfam" id="PF00581">
    <property type="entry name" value="Rhodanese"/>
    <property type="match status" value="1"/>
</dbReference>
<evidence type="ECO:0000256" key="1">
    <source>
        <dbReference type="HAMAP-Rule" id="MF_00469"/>
    </source>
</evidence>
<keyword evidence="1" id="KW-0560">Oxidoreductase</keyword>
<dbReference type="PANTHER" id="PTHR43268:SF3">
    <property type="entry name" value="RHODANESE-LIKE DOMAIN-CONTAINING PROTEIN 7-RELATED"/>
    <property type="match status" value="1"/>
</dbReference>
<name>Q1YFN9_AURMS</name>